<dbReference type="Proteomes" id="UP000291116">
    <property type="component" value="Unassembled WGS sequence"/>
</dbReference>
<accession>A0A448ZMS3</accession>
<name>A0A448ZMS3_9STRA</name>
<dbReference type="AlphaFoldDB" id="A0A448ZMS3"/>
<proteinExistence type="predicted"/>
<protein>
    <submittedName>
        <fullName evidence="1">Uncharacterized protein</fullName>
    </submittedName>
</protein>
<sequence length="151" mass="17076">MDEELSWILTLLLLTVSTFHKFCHVRGTEVEGLIKSKKFVLADPECSIVLKYWFQFFLDFWVFLPTRTVVIKLTVVYFTSTPRIPHVDETTASPSDITVGCDNRIGVVCYQSRVLPDGASSTCSGCSCRHYIIRCIPLADAFEQIILGNFS</sequence>
<evidence type="ECO:0000313" key="1">
    <source>
        <dbReference type="EMBL" id="VEU43325.1"/>
    </source>
</evidence>
<organism evidence="1 2">
    <name type="scientific">Pseudo-nitzschia multistriata</name>
    <dbReference type="NCBI Taxonomy" id="183589"/>
    <lineage>
        <taxon>Eukaryota</taxon>
        <taxon>Sar</taxon>
        <taxon>Stramenopiles</taxon>
        <taxon>Ochrophyta</taxon>
        <taxon>Bacillariophyta</taxon>
        <taxon>Bacillariophyceae</taxon>
        <taxon>Bacillariophycidae</taxon>
        <taxon>Bacillariales</taxon>
        <taxon>Bacillariaceae</taxon>
        <taxon>Pseudo-nitzschia</taxon>
    </lineage>
</organism>
<evidence type="ECO:0000313" key="2">
    <source>
        <dbReference type="Proteomes" id="UP000291116"/>
    </source>
</evidence>
<keyword evidence="2" id="KW-1185">Reference proteome</keyword>
<reference evidence="1 2" key="1">
    <citation type="submission" date="2019-01" db="EMBL/GenBank/DDBJ databases">
        <authorList>
            <person name="Ferrante I. M."/>
        </authorList>
    </citation>
    <scope>NUCLEOTIDE SEQUENCE [LARGE SCALE GENOMIC DNA]</scope>
    <source>
        <strain evidence="1 2">B856</strain>
    </source>
</reference>
<dbReference type="EMBL" id="CAACVS010000532">
    <property type="protein sequence ID" value="VEU43325.1"/>
    <property type="molecule type" value="Genomic_DNA"/>
</dbReference>
<gene>
    <name evidence="1" type="ORF">PSNMU_V1.4_AUG-EV-PASAV3_0102360</name>
</gene>